<gene>
    <name evidence="3" type="ORF">CA54_16340</name>
</gene>
<evidence type="ECO:0000313" key="4">
    <source>
        <dbReference type="Proteomes" id="UP000320735"/>
    </source>
</evidence>
<keyword evidence="2" id="KW-0812">Transmembrane</keyword>
<comment type="caution">
    <text evidence="3">The sequence shown here is derived from an EMBL/GenBank/DDBJ whole genome shotgun (WGS) entry which is preliminary data.</text>
</comment>
<organism evidence="3 4">
    <name type="scientific">Symmachiella macrocystis</name>
    <dbReference type="NCBI Taxonomy" id="2527985"/>
    <lineage>
        <taxon>Bacteria</taxon>
        <taxon>Pseudomonadati</taxon>
        <taxon>Planctomycetota</taxon>
        <taxon>Planctomycetia</taxon>
        <taxon>Planctomycetales</taxon>
        <taxon>Planctomycetaceae</taxon>
        <taxon>Symmachiella</taxon>
    </lineage>
</organism>
<name>A0A5C6BP77_9PLAN</name>
<evidence type="ECO:0000313" key="3">
    <source>
        <dbReference type="EMBL" id="TWU12809.1"/>
    </source>
</evidence>
<feature type="region of interest" description="Disordered" evidence="1">
    <location>
        <begin position="106"/>
        <end position="131"/>
    </location>
</feature>
<evidence type="ECO:0000256" key="1">
    <source>
        <dbReference type="SAM" id="MobiDB-lite"/>
    </source>
</evidence>
<accession>A0A5C6BP77</accession>
<reference evidence="3 4" key="1">
    <citation type="submission" date="2019-02" db="EMBL/GenBank/DDBJ databases">
        <title>Deep-cultivation of Planctomycetes and their phenomic and genomic characterization uncovers novel biology.</title>
        <authorList>
            <person name="Wiegand S."/>
            <person name="Jogler M."/>
            <person name="Boedeker C."/>
            <person name="Pinto D."/>
            <person name="Vollmers J."/>
            <person name="Rivas-Marin E."/>
            <person name="Kohn T."/>
            <person name="Peeters S.H."/>
            <person name="Heuer A."/>
            <person name="Rast P."/>
            <person name="Oberbeckmann S."/>
            <person name="Bunk B."/>
            <person name="Jeske O."/>
            <person name="Meyerdierks A."/>
            <person name="Storesund J.E."/>
            <person name="Kallscheuer N."/>
            <person name="Luecker S."/>
            <person name="Lage O.M."/>
            <person name="Pohl T."/>
            <person name="Merkel B.J."/>
            <person name="Hornburger P."/>
            <person name="Mueller R.-W."/>
            <person name="Bruemmer F."/>
            <person name="Labrenz M."/>
            <person name="Spormann A.M."/>
            <person name="Op Den Camp H."/>
            <person name="Overmann J."/>
            <person name="Amann R."/>
            <person name="Jetten M.S.M."/>
            <person name="Mascher T."/>
            <person name="Medema M.H."/>
            <person name="Devos D.P."/>
            <person name="Kaster A.-K."/>
            <person name="Ovreas L."/>
            <person name="Rohde M."/>
            <person name="Galperin M.Y."/>
            <person name="Jogler C."/>
        </authorList>
    </citation>
    <scope>NUCLEOTIDE SEQUENCE [LARGE SCALE GENOMIC DNA]</scope>
    <source>
        <strain evidence="3 4">CA54</strain>
    </source>
</reference>
<proteinExistence type="predicted"/>
<protein>
    <submittedName>
        <fullName evidence="3">Uncharacterized protein</fullName>
    </submittedName>
</protein>
<keyword evidence="2" id="KW-0472">Membrane</keyword>
<dbReference type="AlphaFoldDB" id="A0A5C6BP77"/>
<keyword evidence="2" id="KW-1133">Transmembrane helix</keyword>
<keyword evidence="4" id="KW-1185">Reference proteome</keyword>
<feature type="transmembrane region" description="Helical" evidence="2">
    <location>
        <begin position="6"/>
        <end position="26"/>
    </location>
</feature>
<feature type="compositionally biased region" description="Acidic residues" evidence="1">
    <location>
        <begin position="109"/>
        <end position="131"/>
    </location>
</feature>
<dbReference type="Proteomes" id="UP000320735">
    <property type="component" value="Unassembled WGS sequence"/>
</dbReference>
<evidence type="ECO:0000256" key="2">
    <source>
        <dbReference type="SAM" id="Phobius"/>
    </source>
</evidence>
<dbReference type="EMBL" id="SJPP01000001">
    <property type="protein sequence ID" value="TWU12809.1"/>
    <property type="molecule type" value="Genomic_DNA"/>
</dbReference>
<sequence>MTLVGVSLVAAIPAFVVAALMVIAFLNYTGQASGMMMTVVGLTLLASSALALMPVGIFVFHGRQRGVAKPAKVAPISEDIPVTAMTGEFDVSGEVDEASSEFEMSTGEFEADEFDDSEFIEIDDDDEDEKF</sequence>
<feature type="transmembrane region" description="Helical" evidence="2">
    <location>
        <begin position="38"/>
        <end position="60"/>
    </location>
</feature>